<protein>
    <submittedName>
        <fullName evidence="3">Chaperone protein DnaK</fullName>
    </submittedName>
</protein>
<reference evidence="3 4" key="1">
    <citation type="submission" date="2017-03" db="EMBL/GenBank/DDBJ databases">
        <authorList>
            <person name="Afonso C.L."/>
            <person name="Miller P.J."/>
            <person name="Scott M.A."/>
            <person name="Spackman E."/>
            <person name="Goraichik I."/>
            <person name="Dimitrov K.M."/>
            <person name="Suarez D.L."/>
            <person name="Swayne D.E."/>
        </authorList>
    </citation>
    <scope>NUCLEOTIDE SEQUENCE [LARGE SCALE GENOMIC DNA]</scope>
    <source>
        <strain evidence="3">SB41UT1</strain>
    </source>
</reference>
<dbReference type="RefSeq" id="WP_242667320.1">
    <property type="nucleotide sequence ID" value="NZ_CBCSCN010000006.1"/>
</dbReference>
<dbReference type="PANTHER" id="PTHR32432">
    <property type="entry name" value="CELL DIVISION PROTEIN FTSA-RELATED"/>
    <property type="match status" value="1"/>
</dbReference>
<gene>
    <name evidence="3" type="primary">dnaK_2</name>
    <name evidence="3" type="ORF">EHSB41UT_02893</name>
</gene>
<dbReference type="CDD" id="cd24047">
    <property type="entry name" value="ASKHA_NBD_EutJ"/>
    <property type="match status" value="1"/>
</dbReference>
<dbReference type="SMART" id="SM00842">
    <property type="entry name" value="FtsA"/>
    <property type="match status" value="1"/>
</dbReference>
<dbReference type="PANTHER" id="PTHR32432:SF3">
    <property type="entry name" value="ETHANOLAMINE UTILIZATION PROTEIN EUTJ"/>
    <property type="match status" value="1"/>
</dbReference>
<accession>A0A1X7AM52</accession>
<sequence>MTDHQKASENIASESSGMSNYEAKRSDAMIAAVERSLTKTGKVRSGDDLVVGVDLGTAYIVLVVLDRKRKPVATEMQFAQVLKDGVVVDYIGALRIVRELKQKLEDRLGVELTRAAIAMPSGTPESECKAHRHIVESTGMDVINMLDEPTAANRVLNIQNGAVVDIGGGTTGLSIFKDGEVVYTMDEATGGTHLTLVLAGNYHKSFEDAEAFKKNSDNHREVVGVVRPVIEKMGTIVHRHIQGYDVNDIFLVGGTTCLPEFEEIVEKQTGVRTRKPKNPFLVTPLGIAISALEALEAEEK</sequence>
<evidence type="ECO:0000313" key="3">
    <source>
        <dbReference type="EMBL" id="SMA48782.1"/>
    </source>
</evidence>
<evidence type="ECO:0000313" key="4">
    <source>
        <dbReference type="Proteomes" id="UP000196573"/>
    </source>
</evidence>
<dbReference type="InterPro" id="IPR005883">
    <property type="entry name" value="PilM"/>
</dbReference>
<dbReference type="InterPro" id="IPR003494">
    <property type="entry name" value="SHS2_FtsA"/>
</dbReference>
<dbReference type="InterPro" id="IPR013366">
    <property type="entry name" value="EutJ"/>
</dbReference>
<proteinExistence type="predicted"/>
<dbReference type="Gene3D" id="3.30.420.40">
    <property type="match status" value="2"/>
</dbReference>
<feature type="region of interest" description="Disordered" evidence="1">
    <location>
        <begin position="1"/>
        <end position="20"/>
    </location>
</feature>
<dbReference type="Pfam" id="PF11104">
    <property type="entry name" value="PilM_2"/>
    <property type="match status" value="1"/>
</dbReference>
<evidence type="ECO:0000256" key="1">
    <source>
        <dbReference type="SAM" id="MobiDB-lite"/>
    </source>
</evidence>
<name>A0A1X7AM52_9GAMM</name>
<dbReference type="SUPFAM" id="SSF53067">
    <property type="entry name" value="Actin-like ATPase domain"/>
    <property type="match status" value="2"/>
</dbReference>
<evidence type="ECO:0000259" key="2">
    <source>
        <dbReference type="SMART" id="SM00842"/>
    </source>
</evidence>
<feature type="domain" description="SHS2" evidence="2">
    <location>
        <begin position="50"/>
        <end position="156"/>
    </location>
</feature>
<dbReference type="Proteomes" id="UP000196573">
    <property type="component" value="Unassembled WGS sequence"/>
</dbReference>
<dbReference type="NCBIfam" id="TIGR02529">
    <property type="entry name" value="EutJ"/>
    <property type="match status" value="1"/>
</dbReference>
<dbReference type="NCBIfam" id="NF011660">
    <property type="entry name" value="PRK15080.1"/>
    <property type="match status" value="1"/>
</dbReference>
<organism evidence="3 4">
    <name type="scientific">Parendozoicomonas haliclonae</name>
    <dbReference type="NCBI Taxonomy" id="1960125"/>
    <lineage>
        <taxon>Bacteria</taxon>
        <taxon>Pseudomonadati</taxon>
        <taxon>Pseudomonadota</taxon>
        <taxon>Gammaproteobacteria</taxon>
        <taxon>Oceanospirillales</taxon>
        <taxon>Endozoicomonadaceae</taxon>
        <taxon>Parendozoicomonas</taxon>
    </lineage>
</organism>
<dbReference type="EMBL" id="FWPT01000006">
    <property type="protein sequence ID" value="SMA48782.1"/>
    <property type="molecule type" value="Genomic_DNA"/>
</dbReference>
<dbReference type="AlphaFoldDB" id="A0A1X7AM52"/>
<keyword evidence="4" id="KW-1185">Reference proteome</keyword>
<dbReference type="InterPro" id="IPR043129">
    <property type="entry name" value="ATPase_NBD"/>
</dbReference>
<dbReference type="InterPro" id="IPR050696">
    <property type="entry name" value="FtsA/MreB"/>
</dbReference>
<feature type="compositionally biased region" description="Polar residues" evidence="1">
    <location>
        <begin position="8"/>
        <end position="19"/>
    </location>
</feature>
<dbReference type="GO" id="GO:0051301">
    <property type="term" value="P:cell division"/>
    <property type="evidence" value="ECO:0007669"/>
    <property type="project" value="InterPro"/>
</dbReference>